<dbReference type="Proteomes" id="UP000242592">
    <property type="component" value="Unassembled WGS sequence"/>
</dbReference>
<dbReference type="CDD" id="cd00063">
    <property type="entry name" value="FN3"/>
    <property type="match status" value="1"/>
</dbReference>
<dbReference type="PANTHER" id="PTHR22953:SF153">
    <property type="entry name" value="PURPLE ACID PHOSPHATASE"/>
    <property type="match status" value="1"/>
</dbReference>
<dbReference type="InterPro" id="IPR029052">
    <property type="entry name" value="Metallo-depent_PP-like"/>
</dbReference>
<evidence type="ECO:0000259" key="2">
    <source>
        <dbReference type="Pfam" id="PF00149"/>
    </source>
</evidence>
<evidence type="ECO:0000313" key="3">
    <source>
        <dbReference type="EMBL" id="SHH28829.1"/>
    </source>
</evidence>
<keyword evidence="1" id="KW-0732">Signal</keyword>
<keyword evidence="4" id="KW-1185">Reference proteome</keyword>
<dbReference type="OrthoDB" id="9809781at2"/>
<feature type="domain" description="Calcineurin-like phosphoesterase" evidence="2">
    <location>
        <begin position="381"/>
        <end position="541"/>
    </location>
</feature>
<gene>
    <name evidence="3" type="ORF">SAMN02745199_0575</name>
</gene>
<dbReference type="GO" id="GO:0003993">
    <property type="term" value="F:acid phosphatase activity"/>
    <property type="evidence" value="ECO:0007669"/>
    <property type="project" value="InterPro"/>
</dbReference>
<reference evidence="4" key="1">
    <citation type="submission" date="2016-11" db="EMBL/GenBank/DDBJ databases">
        <authorList>
            <person name="Varghese N."/>
            <person name="Submissions S."/>
        </authorList>
    </citation>
    <scope>NUCLEOTIDE SEQUENCE [LARGE SCALE GENOMIC DNA]</scope>
    <source>
        <strain evidence="4">DSM 15807</strain>
    </source>
</reference>
<dbReference type="EMBL" id="FQXN01000002">
    <property type="protein sequence ID" value="SHH28829.1"/>
    <property type="molecule type" value="Genomic_DNA"/>
</dbReference>
<dbReference type="RefSeq" id="WP_073071976.1">
    <property type="nucleotide sequence ID" value="NZ_FQXN01000002.1"/>
</dbReference>
<dbReference type="SUPFAM" id="SSF56300">
    <property type="entry name" value="Metallo-dependent phosphatases"/>
    <property type="match status" value="1"/>
</dbReference>
<dbReference type="Pfam" id="PF00149">
    <property type="entry name" value="Metallophos"/>
    <property type="match status" value="1"/>
</dbReference>
<dbReference type="AlphaFoldDB" id="A0A1M5RRM9"/>
<sequence>MRLKIISFLLIFSVVVFPSIIFKGMTPFVENESFVLSNENVVASIGNDGLLENLALKDTMFDAVYNMYFTLDKSKVSFEEIKVSDNKKILAYGTNGVKDVIVEYSLIKDGLHVSVLSKEPKELRVFFKESDLDPIFLKEKNYTFIQCRHVAYGIFFPNALSMYRIGALMFLSIKSVPVNDYSKFDFDIILDKDIHHLKEKLGLIDYQNKYIVLDTQNKPVDNIKVVMLNGDTPVDVSTSKLNGEIYFSGNGDNFKLLNEDLKIRNFTKDRIFLDSPKETKFLWKPYLTGLSTDSVYVVFKVNKPSTAVLFINGKMIEDNLYDTFHMIKVDNLTPATVYDVEVVAAQLKEKISFKTAGDKKYKFLVYGDTRTNTDWHKIICDEMSKEKALFVLHTGDLVESGPQLFEWDFFFNTGHTLFSRTPIMPVIGNHEHNAVYYYQAFMPPRKGGGDFLKQWYSFDIGPVHYIVLDSNVQENTNLDFYQTQWLENDLKKTTKPYIIVLFHHPFFSNVKGRGQEFREKWHNLFVKYKVSAVFNGHIHHYERFFKDGVMYVTTGGGGAPFGYGLYSSDVSYLPFSKASAAGYLHYIVGNVEDGSIHFVVKAVAKEENRKLSKVYKILDEFDIYARNTRN</sequence>
<evidence type="ECO:0000313" key="4">
    <source>
        <dbReference type="Proteomes" id="UP000242592"/>
    </source>
</evidence>
<name>A0A1M5RRM9_9BACT</name>
<dbReference type="InterPro" id="IPR003961">
    <property type="entry name" value="FN3_dom"/>
</dbReference>
<dbReference type="Gene3D" id="3.60.21.10">
    <property type="match status" value="1"/>
</dbReference>
<dbReference type="InterPro" id="IPR039331">
    <property type="entry name" value="PAPs-like"/>
</dbReference>
<evidence type="ECO:0000256" key="1">
    <source>
        <dbReference type="ARBA" id="ARBA00022729"/>
    </source>
</evidence>
<organism evidence="3 4">
    <name type="scientific">Thermosipho atlanticus DSM 15807</name>
    <dbReference type="NCBI Taxonomy" id="1123380"/>
    <lineage>
        <taxon>Bacteria</taxon>
        <taxon>Thermotogati</taxon>
        <taxon>Thermotogota</taxon>
        <taxon>Thermotogae</taxon>
        <taxon>Thermotogales</taxon>
        <taxon>Fervidobacteriaceae</taxon>
        <taxon>Thermosipho</taxon>
    </lineage>
</organism>
<dbReference type="InterPro" id="IPR004843">
    <property type="entry name" value="Calcineurin-like_PHP"/>
</dbReference>
<proteinExistence type="predicted"/>
<dbReference type="PANTHER" id="PTHR22953">
    <property type="entry name" value="ACID PHOSPHATASE RELATED"/>
    <property type="match status" value="1"/>
</dbReference>
<accession>A0A1M5RRM9</accession>
<dbReference type="STRING" id="1123380.SAMN02745199_0575"/>
<protein>
    <submittedName>
        <fullName evidence="3">Calcineurin-like phosphoesterase</fullName>
    </submittedName>
</protein>